<name>A0A381Y7Z1_9ZZZZ</name>
<organism evidence="1">
    <name type="scientific">marine metagenome</name>
    <dbReference type="NCBI Taxonomy" id="408172"/>
    <lineage>
        <taxon>unclassified sequences</taxon>
        <taxon>metagenomes</taxon>
        <taxon>ecological metagenomes</taxon>
    </lineage>
</organism>
<accession>A0A381Y7Z1</accession>
<sequence length="141" mass="16210">MEWLQLWGYPINASQKFDSRLGFKTLQVLDGLLYTRLYKYFKPQKGERPLQYKVLVAAEFKGISEDSLTEVTGRLEEHGLEKIPTLRSTWEFACEAEDESDAKDNAIQAFVNVVRTHPCELGLVVQAGTSQILRRKKKFDP</sequence>
<dbReference type="AlphaFoldDB" id="A0A381Y7Z1"/>
<dbReference type="EMBL" id="UINC01017611">
    <property type="protein sequence ID" value="SVA73216.1"/>
    <property type="molecule type" value="Genomic_DNA"/>
</dbReference>
<gene>
    <name evidence="1" type="ORF">METZ01_LOCUS126070</name>
</gene>
<proteinExistence type="predicted"/>
<evidence type="ECO:0000313" key="1">
    <source>
        <dbReference type="EMBL" id="SVA73216.1"/>
    </source>
</evidence>
<protein>
    <submittedName>
        <fullName evidence="1">Uncharacterized protein</fullName>
    </submittedName>
</protein>
<reference evidence="1" key="1">
    <citation type="submission" date="2018-05" db="EMBL/GenBank/DDBJ databases">
        <authorList>
            <person name="Lanie J.A."/>
            <person name="Ng W.-L."/>
            <person name="Kazmierczak K.M."/>
            <person name="Andrzejewski T.M."/>
            <person name="Davidsen T.M."/>
            <person name="Wayne K.J."/>
            <person name="Tettelin H."/>
            <person name="Glass J.I."/>
            <person name="Rusch D."/>
            <person name="Podicherti R."/>
            <person name="Tsui H.-C.T."/>
            <person name="Winkler M.E."/>
        </authorList>
    </citation>
    <scope>NUCLEOTIDE SEQUENCE</scope>
</reference>